<organism evidence="1 2">
    <name type="scientific">Aporhodopirellula aestuarii</name>
    <dbReference type="NCBI Taxonomy" id="2950107"/>
    <lineage>
        <taxon>Bacteria</taxon>
        <taxon>Pseudomonadati</taxon>
        <taxon>Planctomycetota</taxon>
        <taxon>Planctomycetia</taxon>
        <taxon>Pirellulales</taxon>
        <taxon>Pirellulaceae</taxon>
        <taxon>Aporhodopirellula</taxon>
    </lineage>
</organism>
<accession>A0ABT0UA46</accession>
<keyword evidence="2" id="KW-1185">Reference proteome</keyword>
<dbReference type="EMBL" id="JAMQBK010000060">
    <property type="protein sequence ID" value="MCM2373390.1"/>
    <property type="molecule type" value="Genomic_DNA"/>
</dbReference>
<sequence>MDIVFGKWAGVFRDTCRLMHAALSTNELQNAADPSNVRRWTISRPGLARSNVTYQVGKQNDE</sequence>
<proteinExistence type="predicted"/>
<dbReference type="RefSeq" id="WP_250931134.1">
    <property type="nucleotide sequence ID" value="NZ_JAMQBK010000060.1"/>
</dbReference>
<protein>
    <submittedName>
        <fullName evidence="1">Uncharacterized protein</fullName>
    </submittedName>
</protein>
<name>A0ABT0UA46_9BACT</name>
<dbReference type="Proteomes" id="UP001202961">
    <property type="component" value="Unassembled WGS sequence"/>
</dbReference>
<gene>
    <name evidence="1" type="ORF">NB063_22485</name>
</gene>
<comment type="caution">
    <text evidence="1">The sequence shown here is derived from an EMBL/GenBank/DDBJ whole genome shotgun (WGS) entry which is preliminary data.</text>
</comment>
<evidence type="ECO:0000313" key="2">
    <source>
        <dbReference type="Proteomes" id="UP001202961"/>
    </source>
</evidence>
<reference evidence="1 2" key="1">
    <citation type="journal article" date="2022" name="Syst. Appl. Microbiol.">
        <title>Rhodopirellula aestuarii sp. nov., a novel member of the genus Rhodopirellula isolated from brackish sediments collected in the Tagus River estuary, Portugal.</title>
        <authorList>
            <person name="Vitorino I.R."/>
            <person name="Klimek D."/>
            <person name="Calusinska M."/>
            <person name="Lobo-da-Cunha A."/>
            <person name="Vasconcelos V."/>
            <person name="Lage O.M."/>
        </authorList>
    </citation>
    <scope>NUCLEOTIDE SEQUENCE [LARGE SCALE GENOMIC DNA]</scope>
    <source>
        <strain evidence="1 2">ICT_H3.1</strain>
    </source>
</reference>
<evidence type="ECO:0000313" key="1">
    <source>
        <dbReference type="EMBL" id="MCM2373390.1"/>
    </source>
</evidence>